<evidence type="ECO:0000313" key="2">
    <source>
        <dbReference type="EMBL" id="KAK3759617.1"/>
    </source>
</evidence>
<feature type="compositionally biased region" description="Polar residues" evidence="1">
    <location>
        <begin position="57"/>
        <end position="69"/>
    </location>
</feature>
<keyword evidence="3" id="KW-1185">Reference proteome</keyword>
<dbReference type="EMBL" id="JAWDGP010005100">
    <property type="protein sequence ID" value="KAK3759617.1"/>
    <property type="molecule type" value="Genomic_DNA"/>
</dbReference>
<gene>
    <name evidence="2" type="ORF">RRG08_005767</name>
</gene>
<feature type="region of interest" description="Disordered" evidence="1">
    <location>
        <begin position="51"/>
        <end position="70"/>
    </location>
</feature>
<dbReference type="AlphaFoldDB" id="A0AAE1D6Z0"/>
<name>A0AAE1D6Z0_9GAST</name>
<organism evidence="2 3">
    <name type="scientific">Elysia crispata</name>
    <name type="common">lettuce slug</name>
    <dbReference type="NCBI Taxonomy" id="231223"/>
    <lineage>
        <taxon>Eukaryota</taxon>
        <taxon>Metazoa</taxon>
        <taxon>Spiralia</taxon>
        <taxon>Lophotrochozoa</taxon>
        <taxon>Mollusca</taxon>
        <taxon>Gastropoda</taxon>
        <taxon>Heterobranchia</taxon>
        <taxon>Euthyneura</taxon>
        <taxon>Panpulmonata</taxon>
        <taxon>Sacoglossa</taxon>
        <taxon>Placobranchoidea</taxon>
        <taxon>Plakobranchidae</taxon>
        <taxon>Elysia</taxon>
    </lineage>
</organism>
<dbReference type="Proteomes" id="UP001283361">
    <property type="component" value="Unassembled WGS sequence"/>
</dbReference>
<sequence>MVWTCLPVVGKATSSLDCCVIRDCPRLDPKQKSGGAILFPVQNNKEPADIFSPLKTADQSPLNQPSRTETNSERYFCLRQITHKAVLPQRQLTQTGHPGYLQQGERRMRSQVSTIVFLCEMDEIKSVLAEPLSTAIWRRESEKSEKSE</sequence>
<accession>A0AAE1D6Z0</accession>
<proteinExistence type="predicted"/>
<protein>
    <submittedName>
        <fullName evidence="2">Uncharacterized protein</fullName>
    </submittedName>
</protein>
<evidence type="ECO:0000256" key="1">
    <source>
        <dbReference type="SAM" id="MobiDB-lite"/>
    </source>
</evidence>
<reference evidence="2" key="1">
    <citation type="journal article" date="2023" name="G3 (Bethesda)">
        <title>A reference genome for the long-term kleptoplast-retaining sea slug Elysia crispata morphotype clarki.</title>
        <authorList>
            <person name="Eastman K.E."/>
            <person name="Pendleton A.L."/>
            <person name="Shaikh M.A."/>
            <person name="Suttiyut T."/>
            <person name="Ogas R."/>
            <person name="Tomko P."/>
            <person name="Gavelis G."/>
            <person name="Widhalm J.R."/>
            <person name="Wisecaver J.H."/>
        </authorList>
    </citation>
    <scope>NUCLEOTIDE SEQUENCE</scope>
    <source>
        <strain evidence="2">ECLA1</strain>
    </source>
</reference>
<evidence type="ECO:0000313" key="3">
    <source>
        <dbReference type="Proteomes" id="UP001283361"/>
    </source>
</evidence>
<comment type="caution">
    <text evidence="2">The sequence shown here is derived from an EMBL/GenBank/DDBJ whole genome shotgun (WGS) entry which is preliminary data.</text>
</comment>